<feature type="region of interest" description="Disordered" evidence="1">
    <location>
        <begin position="50"/>
        <end position="87"/>
    </location>
</feature>
<reference evidence="2 3" key="1">
    <citation type="submission" date="2019-05" db="EMBL/GenBank/DDBJ databases">
        <title>Emergence of the Ug99 lineage of the wheat stem rust pathogen through somatic hybridization.</title>
        <authorList>
            <person name="Li F."/>
            <person name="Upadhyaya N.M."/>
            <person name="Sperschneider J."/>
            <person name="Matny O."/>
            <person name="Nguyen-Phuc H."/>
            <person name="Mago R."/>
            <person name="Raley C."/>
            <person name="Miller M.E."/>
            <person name="Silverstein K.A.T."/>
            <person name="Henningsen E."/>
            <person name="Hirsch C.D."/>
            <person name="Visser B."/>
            <person name="Pretorius Z.A."/>
            <person name="Steffenson B.J."/>
            <person name="Schwessinger B."/>
            <person name="Dodds P.N."/>
            <person name="Figueroa M."/>
        </authorList>
    </citation>
    <scope>NUCLEOTIDE SEQUENCE [LARGE SCALE GENOMIC DNA]</scope>
    <source>
        <strain evidence="2 3">Ug99</strain>
    </source>
</reference>
<sequence>MHFAPGSRQRMLAEVLLSSQIPLANLMIFPIQDFQIASISALSSLSTASADLQPAHPRSGPFTRTITKRPNPHSDYLLHTIDGKSPT</sequence>
<dbReference type="Proteomes" id="UP000325313">
    <property type="component" value="Unassembled WGS sequence"/>
</dbReference>
<accession>A0A5B0RSU4</accession>
<evidence type="ECO:0000256" key="1">
    <source>
        <dbReference type="SAM" id="MobiDB-lite"/>
    </source>
</evidence>
<name>A0A5B0RSU4_PUCGR</name>
<protein>
    <submittedName>
        <fullName evidence="2">Uncharacterized protein</fullName>
    </submittedName>
</protein>
<organism evidence="2 3">
    <name type="scientific">Puccinia graminis f. sp. tritici</name>
    <dbReference type="NCBI Taxonomy" id="56615"/>
    <lineage>
        <taxon>Eukaryota</taxon>
        <taxon>Fungi</taxon>
        <taxon>Dikarya</taxon>
        <taxon>Basidiomycota</taxon>
        <taxon>Pucciniomycotina</taxon>
        <taxon>Pucciniomycetes</taxon>
        <taxon>Pucciniales</taxon>
        <taxon>Pucciniaceae</taxon>
        <taxon>Puccinia</taxon>
    </lineage>
</organism>
<evidence type="ECO:0000313" key="3">
    <source>
        <dbReference type="Proteomes" id="UP000325313"/>
    </source>
</evidence>
<evidence type="ECO:0000313" key="2">
    <source>
        <dbReference type="EMBL" id="KAA1128409.1"/>
    </source>
</evidence>
<dbReference type="EMBL" id="VDEP01000142">
    <property type="protein sequence ID" value="KAA1128409.1"/>
    <property type="molecule type" value="Genomic_DNA"/>
</dbReference>
<comment type="caution">
    <text evidence="2">The sequence shown here is derived from an EMBL/GenBank/DDBJ whole genome shotgun (WGS) entry which is preliminary data.</text>
</comment>
<proteinExistence type="predicted"/>
<gene>
    <name evidence="2" type="ORF">PGTUg99_022071</name>
</gene>
<dbReference type="AlphaFoldDB" id="A0A5B0RSU4"/>